<evidence type="ECO:0000256" key="6">
    <source>
        <dbReference type="ARBA" id="ARBA00023065"/>
    </source>
</evidence>
<evidence type="ECO:0000256" key="8">
    <source>
        <dbReference type="ARBA" id="ARBA00023303"/>
    </source>
</evidence>
<keyword evidence="8" id="KW-0407">Ion channel</keyword>
<sequence length="314" mass="36303">MVAKDFIDLFGKFNYANRVAVEDFGDRLSLFTVVLFLIACIIVSAKQYFLNSISCYIAVKPTGDNYNNYLVDYCWVHGTIPLRADEPMPQTPEAWDEYDQLRRIKLYASIVSSNHLGVEDFADRISLLTVVLLLLFSLVVAAKQYFLEPIACYVSVSPSGTGFDGFLSSYCWVHGTIPLRPGELMPTSDAEWKTYDSLRRIMQPSGDNYKDYLADYCWVHGTIPLRYNEPMPQTPEVWEMYDRLRRIIVGTKQYIMNSITCYIPVGPSGDLFKEYVNDFCWVRGTIPFRPGERFPTSEAAWDEYDKYRRLSEYF</sequence>
<feature type="transmembrane region" description="Helical" evidence="9">
    <location>
        <begin position="125"/>
        <end position="147"/>
    </location>
</feature>
<protein>
    <recommendedName>
        <fullName evidence="12">Innexin</fullName>
    </recommendedName>
</protein>
<keyword evidence="2" id="KW-0813">Transport</keyword>
<evidence type="ECO:0008006" key="12">
    <source>
        <dbReference type="Google" id="ProtNLM"/>
    </source>
</evidence>
<gene>
    <name evidence="10" type="ORF">EG68_00804</name>
</gene>
<organism evidence="10 11">
    <name type="scientific">Paragonimus skrjabini miyazakii</name>
    <dbReference type="NCBI Taxonomy" id="59628"/>
    <lineage>
        <taxon>Eukaryota</taxon>
        <taxon>Metazoa</taxon>
        <taxon>Spiralia</taxon>
        <taxon>Lophotrochozoa</taxon>
        <taxon>Platyhelminthes</taxon>
        <taxon>Trematoda</taxon>
        <taxon>Digenea</taxon>
        <taxon>Plagiorchiida</taxon>
        <taxon>Troglotremata</taxon>
        <taxon>Troglotrematidae</taxon>
        <taxon>Paragonimus</taxon>
    </lineage>
</organism>
<keyword evidence="6" id="KW-0406">Ion transport</keyword>
<evidence type="ECO:0000313" key="11">
    <source>
        <dbReference type="Proteomes" id="UP000822476"/>
    </source>
</evidence>
<accession>A0A8S9Z327</accession>
<dbReference type="GO" id="GO:0005243">
    <property type="term" value="F:gap junction channel activity"/>
    <property type="evidence" value="ECO:0007669"/>
    <property type="project" value="TreeGrafter"/>
</dbReference>
<dbReference type="GO" id="GO:0005886">
    <property type="term" value="C:plasma membrane"/>
    <property type="evidence" value="ECO:0007669"/>
    <property type="project" value="UniProtKB-SubCell"/>
</dbReference>
<evidence type="ECO:0000256" key="4">
    <source>
        <dbReference type="ARBA" id="ARBA00022692"/>
    </source>
</evidence>
<evidence type="ECO:0000256" key="5">
    <source>
        <dbReference type="ARBA" id="ARBA00022989"/>
    </source>
</evidence>
<dbReference type="PANTHER" id="PTHR11893">
    <property type="entry name" value="INNEXIN"/>
    <property type="match status" value="1"/>
</dbReference>
<proteinExistence type="predicted"/>
<name>A0A8S9Z327_9TREM</name>
<dbReference type="OrthoDB" id="5867527at2759"/>
<evidence type="ECO:0000256" key="7">
    <source>
        <dbReference type="ARBA" id="ARBA00023136"/>
    </source>
</evidence>
<dbReference type="EMBL" id="JTDE01000242">
    <property type="protein sequence ID" value="KAF7261849.1"/>
    <property type="molecule type" value="Genomic_DNA"/>
</dbReference>
<dbReference type="Proteomes" id="UP000822476">
    <property type="component" value="Unassembled WGS sequence"/>
</dbReference>
<keyword evidence="4 9" id="KW-0812">Transmembrane</keyword>
<evidence type="ECO:0000313" key="10">
    <source>
        <dbReference type="EMBL" id="KAF7261849.1"/>
    </source>
</evidence>
<evidence type="ECO:0000256" key="9">
    <source>
        <dbReference type="SAM" id="Phobius"/>
    </source>
</evidence>
<dbReference type="PANTHER" id="PTHR11893:SF36">
    <property type="entry name" value="INNEXIN-5"/>
    <property type="match status" value="1"/>
</dbReference>
<evidence type="ECO:0000256" key="1">
    <source>
        <dbReference type="ARBA" id="ARBA00004651"/>
    </source>
</evidence>
<dbReference type="InterPro" id="IPR000990">
    <property type="entry name" value="Innexin"/>
</dbReference>
<keyword evidence="11" id="KW-1185">Reference proteome</keyword>
<dbReference type="GO" id="GO:0005921">
    <property type="term" value="C:gap junction"/>
    <property type="evidence" value="ECO:0007669"/>
    <property type="project" value="TreeGrafter"/>
</dbReference>
<keyword evidence="5 9" id="KW-1133">Transmembrane helix</keyword>
<evidence type="ECO:0000256" key="2">
    <source>
        <dbReference type="ARBA" id="ARBA00022448"/>
    </source>
</evidence>
<evidence type="ECO:0000256" key="3">
    <source>
        <dbReference type="ARBA" id="ARBA00022475"/>
    </source>
</evidence>
<keyword evidence="3" id="KW-1003">Cell membrane</keyword>
<dbReference type="GO" id="GO:0034220">
    <property type="term" value="P:monoatomic ion transmembrane transport"/>
    <property type="evidence" value="ECO:0007669"/>
    <property type="project" value="UniProtKB-KW"/>
</dbReference>
<comment type="caution">
    <text evidence="10">The sequence shown here is derived from an EMBL/GenBank/DDBJ whole genome shotgun (WGS) entry which is preliminary data.</text>
</comment>
<keyword evidence="7 9" id="KW-0472">Membrane</keyword>
<feature type="transmembrane region" description="Helical" evidence="9">
    <location>
        <begin position="28"/>
        <end position="45"/>
    </location>
</feature>
<reference evidence="10" key="1">
    <citation type="submission" date="2019-07" db="EMBL/GenBank/DDBJ databases">
        <title>Annotation for the trematode Paragonimus miyazaki's.</title>
        <authorList>
            <person name="Choi Y.-J."/>
        </authorList>
    </citation>
    <scope>NUCLEOTIDE SEQUENCE</scope>
    <source>
        <strain evidence="10">Japan</strain>
    </source>
</reference>
<comment type="subcellular location">
    <subcellularLocation>
        <location evidence="1">Cell membrane</location>
        <topology evidence="1">Multi-pass membrane protein</topology>
    </subcellularLocation>
</comment>
<dbReference type="Pfam" id="PF00876">
    <property type="entry name" value="Innexin"/>
    <property type="match status" value="3"/>
</dbReference>
<dbReference type="AlphaFoldDB" id="A0A8S9Z327"/>